<dbReference type="AlphaFoldDB" id="A0A504YT04"/>
<comment type="caution">
    <text evidence="1">The sequence shown here is derived from an EMBL/GenBank/DDBJ whole genome shotgun (WGS) entry which is preliminary data.</text>
</comment>
<name>A0A504YT04_FASGI</name>
<accession>A0A504YT04</accession>
<organism evidence="1 2">
    <name type="scientific">Fasciola gigantica</name>
    <name type="common">Giant liver fluke</name>
    <dbReference type="NCBI Taxonomy" id="46835"/>
    <lineage>
        <taxon>Eukaryota</taxon>
        <taxon>Metazoa</taxon>
        <taxon>Spiralia</taxon>
        <taxon>Lophotrochozoa</taxon>
        <taxon>Platyhelminthes</taxon>
        <taxon>Trematoda</taxon>
        <taxon>Digenea</taxon>
        <taxon>Plagiorchiida</taxon>
        <taxon>Echinostomata</taxon>
        <taxon>Echinostomatoidea</taxon>
        <taxon>Fasciolidae</taxon>
        <taxon>Fasciola</taxon>
    </lineage>
</organism>
<sequence length="98" mass="10144">MCAILRDTPGSMPEWKVRDAPVNLTCAMPMNNAASPQGAATLSKASTFPGQIALLAMMCAEADFSKLVTVIQSSGMSTSMPPLLSSACVAARANPIDI</sequence>
<evidence type="ECO:0000313" key="2">
    <source>
        <dbReference type="Proteomes" id="UP000316759"/>
    </source>
</evidence>
<keyword evidence="2" id="KW-1185">Reference proteome</keyword>
<proteinExistence type="predicted"/>
<dbReference type="Proteomes" id="UP000316759">
    <property type="component" value="Unassembled WGS sequence"/>
</dbReference>
<evidence type="ECO:0000313" key="1">
    <source>
        <dbReference type="EMBL" id="TPP63326.1"/>
    </source>
</evidence>
<reference evidence="1 2" key="1">
    <citation type="submission" date="2019-04" db="EMBL/GenBank/DDBJ databases">
        <title>Annotation for the trematode Fasciola gigantica.</title>
        <authorList>
            <person name="Choi Y.-J."/>
        </authorList>
    </citation>
    <scope>NUCLEOTIDE SEQUENCE [LARGE SCALE GENOMIC DNA]</scope>
    <source>
        <strain evidence="1">Uganda_cow_1</strain>
    </source>
</reference>
<dbReference type="EMBL" id="SUNJ01005814">
    <property type="protein sequence ID" value="TPP63326.1"/>
    <property type="molecule type" value="Genomic_DNA"/>
</dbReference>
<gene>
    <name evidence="1" type="ORF">FGIG_10025</name>
</gene>
<protein>
    <submittedName>
        <fullName evidence="1">Uncharacterized protein</fullName>
    </submittedName>
</protein>